<organism evidence="3 4">
    <name type="scientific">Polaribacter pacificus</name>
    <dbReference type="NCBI Taxonomy" id="1775173"/>
    <lineage>
        <taxon>Bacteria</taxon>
        <taxon>Pseudomonadati</taxon>
        <taxon>Bacteroidota</taxon>
        <taxon>Flavobacteriia</taxon>
        <taxon>Flavobacteriales</taxon>
        <taxon>Flavobacteriaceae</taxon>
    </lineage>
</organism>
<reference evidence="3" key="1">
    <citation type="journal article" date="2014" name="Int. J. Syst. Evol. Microbiol.">
        <title>Complete genome sequence of Corynebacterium casei LMG S-19264T (=DSM 44701T), isolated from a smear-ripened cheese.</title>
        <authorList>
            <consortium name="US DOE Joint Genome Institute (JGI-PGF)"/>
            <person name="Walter F."/>
            <person name="Albersmeier A."/>
            <person name="Kalinowski J."/>
            <person name="Ruckert C."/>
        </authorList>
    </citation>
    <scope>NUCLEOTIDE SEQUENCE</scope>
    <source>
        <strain evidence="3">CGMCC 1.15763</strain>
    </source>
</reference>
<gene>
    <name evidence="3" type="ORF">GCM10011416_06710</name>
</gene>
<dbReference type="InterPro" id="IPR026444">
    <property type="entry name" value="Secre_tail"/>
</dbReference>
<keyword evidence="4" id="KW-1185">Reference proteome</keyword>
<dbReference type="RefSeq" id="WP_188597853.1">
    <property type="nucleotide sequence ID" value="NZ_BMJW01000001.1"/>
</dbReference>
<dbReference type="EMBL" id="BMJW01000001">
    <property type="protein sequence ID" value="GGG92436.1"/>
    <property type="molecule type" value="Genomic_DNA"/>
</dbReference>
<dbReference type="AlphaFoldDB" id="A0A917MBN0"/>
<keyword evidence="1" id="KW-0732">Signal</keyword>
<dbReference type="Proteomes" id="UP000633278">
    <property type="component" value="Unassembled WGS sequence"/>
</dbReference>
<dbReference type="Pfam" id="PF18962">
    <property type="entry name" value="Por_Secre_tail"/>
    <property type="match status" value="1"/>
</dbReference>
<evidence type="ECO:0000313" key="4">
    <source>
        <dbReference type="Proteomes" id="UP000633278"/>
    </source>
</evidence>
<evidence type="ECO:0000313" key="3">
    <source>
        <dbReference type="EMBL" id="GGG92436.1"/>
    </source>
</evidence>
<dbReference type="Gene3D" id="2.130.10.10">
    <property type="entry name" value="YVTN repeat-like/Quinoprotein amine dehydrogenase"/>
    <property type="match status" value="3"/>
</dbReference>
<sequence length="917" mass="99264">MKKKLLLAILVIVAAGAIFTLSNNESEIEILRKKHAEFLKNHPYNKTLALTKKERKANAIPPNKYFEQEYLLEMSPSTGKTYPLNYIEVQAALQKSRPSLKVPGDQGNAWVERGPNNVGGRTRVILFDPNDANHKRVFAGGVSGGLWVTNDITAANATWTRVGIDENLSVSCMTVDPNNSQIMYVGTGESQTGDDAVGNGVWKSIDGGSTWTHVFAPSITSGTKESRFFYINDIIAWNNPGSNQTEVFIGVAGAYYGEGNAWIGYEPTGLYKSINGGTSFSKITLPAIPGETSIYEPNDFETGADNTLWIGTERNAYGHGGGSILKSTDGTSFSLAYAVPNARRTLIATSKTNKDKLYVLATTPNSANKVQGFYTTNSFSSVTLMGQPSDADTDITAADFTRGQYWYDLVLEVDPVDDNKVYVGGIDLFRSTDLGANWKQISKWSNNNNLAALNVPTVHADQHSWAFHPTNPNIALIGNDGGVYYASSLSGAESTTTAIEAKNSGYNITQFYHGEIGQSAANELLVAGAQDNGTQFLNGATAGINSSTRVYGGDGAYSFIDKDGEYIIVSYVYNVKARLNLPYTGAGTTLENDQTTGSFINVQELDDNLDILYSNGSKTNDAGTKVYDSIIRYTGIKNGQNLVKKNIGNALLDGNSTALKVSPFTTTSTTLFVGTDTGKLLRVKNANAISPSWTNITGASFVGSISDIAFGANENEILVTFHNYEAKNIWYTDDGGITWQEKEGNFPDIPVKAIIMNPLNNNEVIIGTQLGVWRTGNFKDASPSWSHAYNGMSNVKVTSFDLRTADNTVLATTYGRGMFTGQFSAPAASVDDVLADTKVFTLYPTVSDGNFTLFAKNTLGKATMNIFDMAGKQVYTKKVDFNQNSRQAISVQLSSGVYIVNLLDENNKKSSGKLIIK</sequence>
<reference evidence="3" key="2">
    <citation type="submission" date="2020-09" db="EMBL/GenBank/DDBJ databases">
        <authorList>
            <person name="Sun Q."/>
            <person name="Zhou Y."/>
        </authorList>
    </citation>
    <scope>NUCLEOTIDE SEQUENCE</scope>
    <source>
        <strain evidence="3">CGMCC 1.15763</strain>
    </source>
</reference>
<protein>
    <recommendedName>
        <fullName evidence="2">Secretion system C-terminal sorting domain-containing protein</fullName>
    </recommendedName>
</protein>
<proteinExistence type="predicted"/>
<evidence type="ECO:0000259" key="2">
    <source>
        <dbReference type="Pfam" id="PF18962"/>
    </source>
</evidence>
<evidence type="ECO:0000256" key="1">
    <source>
        <dbReference type="ARBA" id="ARBA00022729"/>
    </source>
</evidence>
<dbReference type="NCBIfam" id="TIGR04183">
    <property type="entry name" value="Por_Secre_tail"/>
    <property type="match status" value="1"/>
</dbReference>
<accession>A0A917MBN0</accession>
<name>A0A917MBN0_9FLAO</name>
<feature type="domain" description="Secretion system C-terminal sorting" evidence="2">
    <location>
        <begin position="842"/>
        <end position="916"/>
    </location>
</feature>
<dbReference type="InterPro" id="IPR015943">
    <property type="entry name" value="WD40/YVTN_repeat-like_dom_sf"/>
</dbReference>
<dbReference type="SUPFAM" id="SSF110296">
    <property type="entry name" value="Oligoxyloglucan reducing end-specific cellobiohydrolase"/>
    <property type="match status" value="1"/>
</dbReference>
<comment type="caution">
    <text evidence="3">The sequence shown here is derived from an EMBL/GenBank/DDBJ whole genome shotgun (WGS) entry which is preliminary data.</text>
</comment>